<dbReference type="Pfam" id="PF13432">
    <property type="entry name" value="TPR_16"/>
    <property type="match status" value="1"/>
</dbReference>
<dbReference type="SMART" id="SM00028">
    <property type="entry name" value="TPR"/>
    <property type="match status" value="2"/>
</dbReference>
<evidence type="ECO:0000313" key="6">
    <source>
        <dbReference type="Proteomes" id="UP000316292"/>
    </source>
</evidence>
<proteinExistence type="predicted"/>
<dbReference type="Gene3D" id="1.25.40.10">
    <property type="entry name" value="Tetratricopeptide repeat domain"/>
    <property type="match status" value="1"/>
</dbReference>
<dbReference type="SUPFAM" id="SSF48452">
    <property type="entry name" value="TPR-like"/>
    <property type="match status" value="1"/>
</dbReference>
<dbReference type="AlphaFoldDB" id="A0A538SX82"/>
<dbReference type="EMBL" id="VBOR01000063">
    <property type="protein sequence ID" value="TMQ48930.1"/>
    <property type="molecule type" value="Genomic_DNA"/>
</dbReference>
<dbReference type="InterPro" id="IPR011990">
    <property type="entry name" value="TPR-like_helical_dom_sf"/>
</dbReference>
<evidence type="ECO:0000256" key="3">
    <source>
        <dbReference type="PROSITE-ProRule" id="PRU00339"/>
    </source>
</evidence>
<dbReference type="EMBL" id="VBOV01000235">
    <property type="protein sequence ID" value="TMQ55971.1"/>
    <property type="molecule type" value="Genomic_DNA"/>
</dbReference>
<dbReference type="Pfam" id="PF07719">
    <property type="entry name" value="TPR_2"/>
    <property type="match status" value="1"/>
</dbReference>
<dbReference type="PROSITE" id="PS50005">
    <property type="entry name" value="TPR"/>
    <property type="match status" value="1"/>
</dbReference>
<protein>
    <submittedName>
        <fullName evidence="5">Tetratricopeptide repeat protein</fullName>
    </submittedName>
</protein>
<evidence type="ECO:0000313" key="4">
    <source>
        <dbReference type="EMBL" id="TMQ48930.1"/>
    </source>
</evidence>
<dbReference type="Proteomes" id="UP000316292">
    <property type="component" value="Unassembled WGS sequence"/>
</dbReference>
<dbReference type="InterPro" id="IPR019734">
    <property type="entry name" value="TPR_rpt"/>
</dbReference>
<keyword evidence="1" id="KW-0677">Repeat</keyword>
<dbReference type="Proteomes" id="UP000320913">
    <property type="component" value="Unassembled WGS sequence"/>
</dbReference>
<keyword evidence="2 3" id="KW-0802">TPR repeat</keyword>
<gene>
    <name evidence="4" type="ORF">E6K71_06255</name>
    <name evidence="5" type="ORF">E6K75_08995</name>
</gene>
<dbReference type="InterPro" id="IPR013105">
    <property type="entry name" value="TPR_2"/>
</dbReference>
<sequence length="173" mass="19666">MSTARDKRQRQIAVTGAIGHEHFMAGVRMLYACRYRDAVNHFQEAIMLEPQAKGYLSYLGLAVAHADRKYSDAEQLCRRSIEVEYHRPEHYHNLGEVFLLANRTADAIKAFNQALSWNPNYEAANDTLRKLGVRKPPVVPVLPRSHPINVMLGKALRGGKKRRGGRRTGTRYP</sequence>
<evidence type="ECO:0000256" key="2">
    <source>
        <dbReference type="ARBA" id="ARBA00022803"/>
    </source>
</evidence>
<evidence type="ECO:0000256" key="1">
    <source>
        <dbReference type="ARBA" id="ARBA00022737"/>
    </source>
</evidence>
<evidence type="ECO:0000313" key="5">
    <source>
        <dbReference type="EMBL" id="TMQ55971.1"/>
    </source>
</evidence>
<reference evidence="6 7" key="1">
    <citation type="journal article" date="2019" name="Nat. Microbiol.">
        <title>Mediterranean grassland soil C-N compound turnover is dependent on rainfall and depth, and is mediated by genomically divergent microorganisms.</title>
        <authorList>
            <person name="Diamond S."/>
            <person name="Andeer P.F."/>
            <person name="Li Z."/>
            <person name="Crits-Christoph A."/>
            <person name="Burstein D."/>
            <person name="Anantharaman K."/>
            <person name="Lane K.R."/>
            <person name="Thomas B.C."/>
            <person name="Pan C."/>
            <person name="Northen T.R."/>
            <person name="Banfield J.F."/>
        </authorList>
    </citation>
    <scope>NUCLEOTIDE SEQUENCE [LARGE SCALE GENOMIC DNA]</scope>
    <source>
        <strain evidence="4">WS_1</strain>
        <strain evidence="5">WS_5</strain>
    </source>
</reference>
<evidence type="ECO:0000313" key="7">
    <source>
        <dbReference type="Proteomes" id="UP000320913"/>
    </source>
</evidence>
<name>A0A538SX82_UNCEI</name>
<accession>A0A538SX82</accession>
<organism evidence="5 7">
    <name type="scientific">Eiseniibacteriota bacterium</name>
    <dbReference type="NCBI Taxonomy" id="2212470"/>
    <lineage>
        <taxon>Bacteria</taxon>
        <taxon>Candidatus Eiseniibacteriota</taxon>
    </lineage>
</organism>
<comment type="caution">
    <text evidence="5">The sequence shown here is derived from an EMBL/GenBank/DDBJ whole genome shotgun (WGS) entry which is preliminary data.</text>
</comment>
<feature type="repeat" description="TPR" evidence="3">
    <location>
        <begin position="88"/>
        <end position="121"/>
    </location>
</feature>